<dbReference type="Proteomes" id="UP001300502">
    <property type="component" value="Unassembled WGS sequence"/>
</dbReference>
<reference evidence="1 2" key="1">
    <citation type="submission" date="2022-07" db="EMBL/GenBank/DDBJ databases">
        <title>Genome-wide signatures of adaptation to extreme environments.</title>
        <authorList>
            <person name="Cho C.H."/>
            <person name="Yoon H.S."/>
        </authorList>
    </citation>
    <scope>NUCLEOTIDE SEQUENCE [LARGE SCALE GENOMIC DNA]</scope>
    <source>
        <strain evidence="1 2">108.79 E11</strain>
    </source>
</reference>
<comment type="caution">
    <text evidence="1">The sequence shown here is derived from an EMBL/GenBank/DDBJ whole genome shotgun (WGS) entry which is preliminary data.</text>
</comment>
<organism evidence="1 2">
    <name type="scientific">Galdieria yellowstonensis</name>
    <dbReference type="NCBI Taxonomy" id="3028027"/>
    <lineage>
        <taxon>Eukaryota</taxon>
        <taxon>Rhodophyta</taxon>
        <taxon>Bangiophyceae</taxon>
        <taxon>Galdieriales</taxon>
        <taxon>Galdieriaceae</taxon>
        <taxon>Galdieria</taxon>
    </lineage>
</organism>
<evidence type="ECO:0000313" key="2">
    <source>
        <dbReference type="Proteomes" id="UP001300502"/>
    </source>
</evidence>
<name>A0AAV9INA3_9RHOD</name>
<dbReference type="EMBL" id="JANCYU010000073">
    <property type="protein sequence ID" value="KAK4529000.1"/>
    <property type="molecule type" value="Genomic_DNA"/>
</dbReference>
<proteinExistence type="predicted"/>
<evidence type="ECO:0008006" key="3">
    <source>
        <dbReference type="Google" id="ProtNLM"/>
    </source>
</evidence>
<evidence type="ECO:0000313" key="1">
    <source>
        <dbReference type="EMBL" id="KAK4529000.1"/>
    </source>
</evidence>
<keyword evidence="2" id="KW-1185">Reference proteome</keyword>
<sequence>MSPSYGCFIDLRKAFDRVPHEALFRKLASLRIRGRCLEFYRGLYHKVYVKVILLLPLLFDLFINHQWQWYRESINWIDVFRLYANYRCAVIHGCIDKLVAKRIYFATSNPALWAMILDGNSNFAR</sequence>
<accession>A0AAV9INA3</accession>
<dbReference type="AlphaFoldDB" id="A0AAV9INA3"/>
<protein>
    <recommendedName>
        <fullName evidence="3">Reverse transcriptase domain-containing protein</fullName>
    </recommendedName>
</protein>
<gene>
    <name evidence="1" type="ORF">GAYE_SCF68G6950</name>
</gene>